<evidence type="ECO:0000313" key="1">
    <source>
        <dbReference type="EMBL" id="KAG0433989.1"/>
    </source>
</evidence>
<protein>
    <submittedName>
        <fullName evidence="1">Uncharacterized protein</fullName>
    </submittedName>
</protein>
<evidence type="ECO:0000313" key="2">
    <source>
        <dbReference type="Proteomes" id="UP000805193"/>
    </source>
</evidence>
<proteinExistence type="predicted"/>
<name>A0AC60QLR3_IXOPE</name>
<dbReference type="EMBL" id="JABSTQ010008853">
    <property type="protein sequence ID" value="KAG0433989.1"/>
    <property type="molecule type" value="Genomic_DNA"/>
</dbReference>
<keyword evidence="2" id="KW-1185">Reference proteome</keyword>
<reference evidence="1 2" key="1">
    <citation type="journal article" date="2020" name="Cell">
        <title>Large-Scale Comparative Analyses of Tick Genomes Elucidate Their Genetic Diversity and Vector Capacities.</title>
        <authorList>
            <consortium name="Tick Genome and Microbiome Consortium (TIGMIC)"/>
            <person name="Jia N."/>
            <person name="Wang J."/>
            <person name="Shi W."/>
            <person name="Du L."/>
            <person name="Sun Y."/>
            <person name="Zhan W."/>
            <person name="Jiang J.F."/>
            <person name="Wang Q."/>
            <person name="Zhang B."/>
            <person name="Ji P."/>
            <person name="Bell-Sakyi L."/>
            <person name="Cui X.M."/>
            <person name="Yuan T.T."/>
            <person name="Jiang B.G."/>
            <person name="Yang W.F."/>
            <person name="Lam T.T."/>
            <person name="Chang Q.C."/>
            <person name="Ding S.J."/>
            <person name="Wang X.J."/>
            <person name="Zhu J.G."/>
            <person name="Ruan X.D."/>
            <person name="Zhao L."/>
            <person name="Wei J.T."/>
            <person name="Ye R.Z."/>
            <person name="Que T.C."/>
            <person name="Du C.H."/>
            <person name="Zhou Y.H."/>
            <person name="Cheng J.X."/>
            <person name="Dai P.F."/>
            <person name="Guo W.B."/>
            <person name="Han X.H."/>
            <person name="Huang E.J."/>
            <person name="Li L.F."/>
            <person name="Wei W."/>
            <person name="Gao Y.C."/>
            <person name="Liu J.Z."/>
            <person name="Shao H.Z."/>
            <person name="Wang X."/>
            <person name="Wang C.C."/>
            <person name="Yang T.C."/>
            <person name="Huo Q.B."/>
            <person name="Li W."/>
            <person name="Chen H.Y."/>
            <person name="Chen S.E."/>
            <person name="Zhou L.G."/>
            <person name="Ni X.B."/>
            <person name="Tian J.H."/>
            <person name="Sheng Y."/>
            <person name="Liu T."/>
            <person name="Pan Y.S."/>
            <person name="Xia L.Y."/>
            <person name="Li J."/>
            <person name="Zhao F."/>
            <person name="Cao W.C."/>
        </authorList>
    </citation>
    <scope>NUCLEOTIDE SEQUENCE [LARGE SCALE GENOMIC DNA]</scope>
    <source>
        <strain evidence="1">Iper-2018</strain>
    </source>
</reference>
<accession>A0AC60QLR3</accession>
<organism evidence="1 2">
    <name type="scientific">Ixodes persulcatus</name>
    <name type="common">Taiga tick</name>
    <dbReference type="NCBI Taxonomy" id="34615"/>
    <lineage>
        <taxon>Eukaryota</taxon>
        <taxon>Metazoa</taxon>
        <taxon>Ecdysozoa</taxon>
        <taxon>Arthropoda</taxon>
        <taxon>Chelicerata</taxon>
        <taxon>Arachnida</taxon>
        <taxon>Acari</taxon>
        <taxon>Parasitiformes</taxon>
        <taxon>Ixodida</taxon>
        <taxon>Ixodoidea</taxon>
        <taxon>Ixodidae</taxon>
        <taxon>Ixodinae</taxon>
        <taxon>Ixodes</taxon>
    </lineage>
</organism>
<gene>
    <name evidence="1" type="ORF">HPB47_019425</name>
</gene>
<comment type="caution">
    <text evidence="1">The sequence shown here is derived from an EMBL/GenBank/DDBJ whole genome shotgun (WGS) entry which is preliminary data.</text>
</comment>
<sequence length="293" mass="33379">MEVCVKLSNGPSYVDVDGVRVHSGYSPEAVRSALLYEPSPEDVFVVTYPKAGTTWVQQIGYLIFNKGVPACNALEFLRSSPFLEMSGATVMKQWTRRGFIKTHLPYSLLRKHSRAKYIYVCRNPKDVCISLFHHTRLFNAYEFADGKFEDFFEAFLKGNTDYGDYFDHLLSWYKHRNDPNVLFLHYEEIKLNLRQCVVKIAKFMGEEHLELLLNNEAILENVLRYSGIEYMRVVNREGPPRPSCTKKHASKFNACMTEKVYAIPLSCGARMSGVPFQLATAGVPASKCTKGTT</sequence>
<dbReference type="Proteomes" id="UP000805193">
    <property type="component" value="Unassembled WGS sequence"/>
</dbReference>